<name>A0A5B7EUT0_PORTR</name>
<protein>
    <submittedName>
        <fullName evidence="2">Uncharacterized protein</fullName>
    </submittedName>
</protein>
<dbReference type="EMBL" id="VSRR010003646">
    <property type="protein sequence ID" value="MPC36967.1"/>
    <property type="molecule type" value="Genomic_DNA"/>
</dbReference>
<comment type="caution">
    <text evidence="2">The sequence shown here is derived from an EMBL/GenBank/DDBJ whole genome shotgun (WGS) entry which is preliminary data.</text>
</comment>
<reference evidence="2 3" key="1">
    <citation type="submission" date="2019-05" db="EMBL/GenBank/DDBJ databases">
        <title>Another draft genome of Portunus trituberculatus and its Hox gene families provides insights of decapod evolution.</title>
        <authorList>
            <person name="Jeong J.-H."/>
            <person name="Song I."/>
            <person name="Kim S."/>
            <person name="Choi T."/>
            <person name="Kim D."/>
            <person name="Ryu S."/>
            <person name="Kim W."/>
        </authorList>
    </citation>
    <scope>NUCLEOTIDE SEQUENCE [LARGE SCALE GENOMIC DNA]</scope>
    <source>
        <tissue evidence="2">Muscle</tissue>
    </source>
</reference>
<dbReference type="Proteomes" id="UP000324222">
    <property type="component" value="Unassembled WGS sequence"/>
</dbReference>
<feature type="compositionally biased region" description="Basic and acidic residues" evidence="1">
    <location>
        <begin position="14"/>
        <end position="24"/>
    </location>
</feature>
<gene>
    <name evidence="2" type="ORF">E2C01_030439</name>
</gene>
<dbReference type="AlphaFoldDB" id="A0A5B7EUT0"/>
<proteinExistence type="predicted"/>
<evidence type="ECO:0000256" key="1">
    <source>
        <dbReference type="SAM" id="MobiDB-lite"/>
    </source>
</evidence>
<sequence>MNNNNKSTIIGFPTHEHDPDEPKAKSFRPSDMQALARSRPTDHTHNGDSPPRKFRVSDTTTC</sequence>
<evidence type="ECO:0000313" key="2">
    <source>
        <dbReference type="EMBL" id="MPC36967.1"/>
    </source>
</evidence>
<accession>A0A5B7EUT0</accession>
<evidence type="ECO:0000313" key="3">
    <source>
        <dbReference type="Proteomes" id="UP000324222"/>
    </source>
</evidence>
<feature type="region of interest" description="Disordered" evidence="1">
    <location>
        <begin position="1"/>
        <end position="62"/>
    </location>
</feature>
<keyword evidence="3" id="KW-1185">Reference proteome</keyword>
<organism evidence="2 3">
    <name type="scientific">Portunus trituberculatus</name>
    <name type="common">Swimming crab</name>
    <name type="synonym">Neptunus trituberculatus</name>
    <dbReference type="NCBI Taxonomy" id="210409"/>
    <lineage>
        <taxon>Eukaryota</taxon>
        <taxon>Metazoa</taxon>
        <taxon>Ecdysozoa</taxon>
        <taxon>Arthropoda</taxon>
        <taxon>Crustacea</taxon>
        <taxon>Multicrustacea</taxon>
        <taxon>Malacostraca</taxon>
        <taxon>Eumalacostraca</taxon>
        <taxon>Eucarida</taxon>
        <taxon>Decapoda</taxon>
        <taxon>Pleocyemata</taxon>
        <taxon>Brachyura</taxon>
        <taxon>Eubrachyura</taxon>
        <taxon>Portunoidea</taxon>
        <taxon>Portunidae</taxon>
        <taxon>Portuninae</taxon>
        <taxon>Portunus</taxon>
    </lineage>
</organism>